<evidence type="ECO:0000313" key="3">
    <source>
        <dbReference type="EMBL" id="KAK8115266.1"/>
    </source>
</evidence>
<gene>
    <name evidence="3" type="ORF">PG999_007335</name>
</gene>
<evidence type="ECO:0000313" key="4">
    <source>
        <dbReference type="Proteomes" id="UP001392437"/>
    </source>
</evidence>
<protein>
    <recommendedName>
        <fullName evidence="2">Protein kinase domain-containing protein</fullName>
    </recommendedName>
</protein>
<dbReference type="AlphaFoldDB" id="A0AAW0QY43"/>
<dbReference type="EMBL" id="JAQQWP010000006">
    <property type="protein sequence ID" value="KAK8115266.1"/>
    <property type="molecule type" value="Genomic_DNA"/>
</dbReference>
<dbReference type="PROSITE" id="PS50011">
    <property type="entry name" value="PROTEIN_KINASE_DOM"/>
    <property type="match status" value="1"/>
</dbReference>
<sequence length="740" mass="83913">MSVTPSPDAERLHQTVPFQLHAHEQPSPEDSSFSSHTEEVIKYSSRIADRIRGALIPNSEEKTHFLPVINISEIITEDSIRDELERFPSKETLKNAANWAAFIVTPNDRSETGMKKIFALLNMIERADLIEGFIESEGRLCDSDLPFEMKQLNGQSRGYESLFGKLKYFEMEALFTKQQLFLVPVFGRGIVQVHKYAILPFYEDKNASSNSGHAGTVKKVKLHAAHYNNGTKSVSSISKTSTASGNEKDIMLPCAIKTLHANDFQTRPSSYPASCEKEISNLMRVRDIDQDYLIELLFAYIHDSKYHLVFPWANGNLRSLWRDQYPDPNTPQRNDSLARWVFEQSHRLLQGLKIIHGYGVRRGSNGTRNAGHGTHGDLKPENILWFGEPGNHLDLGKLKISDLGGAQFHTSFSKSLVHLRELHITDTYQAPEAYWVDTVGQSYDTWSLGCVLLEFMTWYFQGWKGVDDFSKSRGADNDPFSDGTVHGDFVFSRHDRLKRDEHHAHNIQKHWLKDRFFHHQPHETSGCGFLAKSKLSVKTQFNQLYQHPKSSQFSADYLKVIEECLLRVNKEKRVPINDILQRFEKMRDDSKTDVSYWTGCPRKVVHPRTGLSELCSFADLDTGAADDRHVCEARHAVNTRSHFRPLLETILTNDGTVSSLLAKGNHLSPSDVQDLRASQGSFQTGTETLASSSDRKMTEAPVKGGSEEKVMEPHKHVRVRDCTQGLKSGVQALIQWGFSK</sequence>
<accession>A0AAW0QY43</accession>
<name>A0AAW0QY43_9PEZI</name>
<dbReference type="InterPro" id="IPR000719">
    <property type="entry name" value="Prot_kinase_dom"/>
</dbReference>
<dbReference type="PANTHER" id="PTHR24359">
    <property type="entry name" value="SERINE/THREONINE-PROTEIN KINASE SBK1"/>
    <property type="match status" value="1"/>
</dbReference>
<dbReference type="SMART" id="SM00220">
    <property type="entry name" value="S_TKc"/>
    <property type="match status" value="1"/>
</dbReference>
<feature type="region of interest" description="Disordered" evidence="1">
    <location>
        <begin position="671"/>
        <end position="709"/>
    </location>
</feature>
<reference evidence="3 4" key="1">
    <citation type="submission" date="2023-01" db="EMBL/GenBank/DDBJ databases">
        <title>Analysis of 21 Apiospora genomes using comparative genomics revels a genus with tremendous synthesis potential of carbohydrate active enzymes and secondary metabolites.</title>
        <authorList>
            <person name="Sorensen T."/>
        </authorList>
    </citation>
    <scope>NUCLEOTIDE SEQUENCE [LARGE SCALE GENOMIC DNA]</scope>
    <source>
        <strain evidence="3 4">CBS 117206</strain>
    </source>
</reference>
<dbReference type="InterPro" id="IPR011009">
    <property type="entry name" value="Kinase-like_dom_sf"/>
</dbReference>
<dbReference type="Pfam" id="PF00069">
    <property type="entry name" value="Pkinase"/>
    <property type="match status" value="1"/>
</dbReference>
<dbReference type="GO" id="GO:0004674">
    <property type="term" value="F:protein serine/threonine kinase activity"/>
    <property type="evidence" value="ECO:0007669"/>
    <property type="project" value="TreeGrafter"/>
</dbReference>
<comment type="caution">
    <text evidence="3">The sequence shown here is derived from an EMBL/GenBank/DDBJ whole genome shotgun (WGS) entry which is preliminary data.</text>
</comment>
<proteinExistence type="predicted"/>
<evidence type="ECO:0000256" key="1">
    <source>
        <dbReference type="SAM" id="MobiDB-lite"/>
    </source>
</evidence>
<evidence type="ECO:0000259" key="2">
    <source>
        <dbReference type="PROSITE" id="PS50011"/>
    </source>
</evidence>
<dbReference type="Gene3D" id="1.10.510.10">
    <property type="entry name" value="Transferase(Phosphotransferase) domain 1"/>
    <property type="match status" value="1"/>
</dbReference>
<dbReference type="GO" id="GO:0005524">
    <property type="term" value="F:ATP binding"/>
    <property type="evidence" value="ECO:0007669"/>
    <property type="project" value="InterPro"/>
</dbReference>
<dbReference type="Proteomes" id="UP001392437">
    <property type="component" value="Unassembled WGS sequence"/>
</dbReference>
<dbReference type="SUPFAM" id="SSF56112">
    <property type="entry name" value="Protein kinase-like (PK-like)"/>
    <property type="match status" value="1"/>
</dbReference>
<organism evidence="3 4">
    <name type="scientific">Apiospora kogelbergensis</name>
    <dbReference type="NCBI Taxonomy" id="1337665"/>
    <lineage>
        <taxon>Eukaryota</taxon>
        <taxon>Fungi</taxon>
        <taxon>Dikarya</taxon>
        <taxon>Ascomycota</taxon>
        <taxon>Pezizomycotina</taxon>
        <taxon>Sordariomycetes</taxon>
        <taxon>Xylariomycetidae</taxon>
        <taxon>Amphisphaeriales</taxon>
        <taxon>Apiosporaceae</taxon>
        <taxon>Apiospora</taxon>
    </lineage>
</organism>
<keyword evidence="4" id="KW-1185">Reference proteome</keyword>
<feature type="domain" description="Protein kinase" evidence="2">
    <location>
        <begin position="203"/>
        <end position="586"/>
    </location>
</feature>
<feature type="compositionally biased region" description="Polar residues" evidence="1">
    <location>
        <begin position="671"/>
        <end position="692"/>
    </location>
</feature>
<dbReference type="PANTHER" id="PTHR24359:SF37">
    <property type="entry name" value="PROTEIN KINASE DOMAIN-CONTAINING PROTEIN"/>
    <property type="match status" value="1"/>
</dbReference>